<dbReference type="PANTHER" id="PTHR43968:SF6">
    <property type="entry name" value="GLUTATHIONE S-TRANSFERASE OMEGA"/>
    <property type="match status" value="1"/>
</dbReference>
<feature type="domain" description="GST N-terminal" evidence="1">
    <location>
        <begin position="1"/>
        <end position="66"/>
    </location>
</feature>
<protein>
    <submittedName>
        <fullName evidence="2">Glutathione S-transferase</fullName>
    </submittedName>
</protein>
<dbReference type="GO" id="GO:0016740">
    <property type="term" value="F:transferase activity"/>
    <property type="evidence" value="ECO:0007669"/>
    <property type="project" value="UniProtKB-KW"/>
</dbReference>
<name>A0A368DQ27_9PROT</name>
<dbReference type="SUPFAM" id="SSF47616">
    <property type="entry name" value="GST C-terminal domain-like"/>
    <property type="match status" value="1"/>
</dbReference>
<dbReference type="SUPFAM" id="SSF52833">
    <property type="entry name" value="Thioredoxin-like"/>
    <property type="match status" value="1"/>
</dbReference>
<dbReference type="PROSITE" id="PS50404">
    <property type="entry name" value="GST_NTER"/>
    <property type="match status" value="1"/>
</dbReference>
<dbReference type="Gene3D" id="3.40.30.10">
    <property type="entry name" value="Glutaredoxin"/>
    <property type="match status" value="1"/>
</dbReference>
<organism evidence="2 3">
    <name type="scientific">PS1 clade bacterium</name>
    <dbReference type="NCBI Taxonomy" id="2175152"/>
    <lineage>
        <taxon>Bacteria</taxon>
        <taxon>Pseudomonadati</taxon>
        <taxon>Pseudomonadota</taxon>
        <taxon>Alphaproteobacteria</taxon>
        <taxon>PS1 clade</taxon>
    </lineage>
</organism>
<dbReference type="Gene3D" id="1.20.1050.10">
    <property type="match status" value="1"/>
</dbReference>
<dbReference type="Pfam" id="PF13417">
    <property type="entry name" value="GST_N_3"/>
    <property type="match status" value="1"/>
</dbReference>
<comment type="caution">
    <text evidence="2">The sequence shown here is derived from an EMBL/GenBank/DDBJ whole genome shotgun (WGS) entry which is preliminary data.</text>
</comment>
<evidence type="ECO:0000313" key="2">
    <source>
        <dbReference type="EMBL" id="RCL73754.1"/>
    </source>
</evidence>
<evidence type="ECO:0000313" key="3">
    <source>
        <dbReference type="Proteomes" id="UP000253570"/>
    </source>
</evidence>
<evidence type="ECO:0000259" key="1">
    <source>
        <dbReference type="PROSITE" id="PS50404"/>
    </source>
</evidence>
<sequence length="201" mass="23860">MRARLSIYYSKKSCEIREISLKNKPLQFIELSPKGTVPVLEINGSHLIDESIDIVKWFLSKNDPHQLLLPCQEDNIEELIFLIDKDFKYHLDRYKYSSQHDISKKISHRDEAVKIVECIENKISESGYIFGNKISIYEICILPFIRQFRIADPIWFDKEFQCVKLKAILHEFINTEAFKVTMKKYKEWKSETDSAQYFPEI</sequence>
<gene>
    <name evidence="2" type="ORF">DBW71_02960</name>
</gene>
<dbReference type="InterPro" id="IPR036249">
    <property type="entry name" value="Thioredoxin-like_sf"/>
</dbReference>
<dbReference type="Proteomes" id="UP000253570">
    <property type="component" value="Unassembled WGS sequence"/>
</dbReference>
<proteinExistence type="predicted"/>
<dbReference type="EMBL" id="QOQD01000005">
    <property type="protein sequence ID" value="RCL73754.1"/>
    <property type="molecule type" value="Genomic_DNA"/>
</dbReference>
<dbReference type="InterPro" id="IPR004045">
    <property type="entry name" value="Glutathione_S-Trfase_N"/>
</dbReference>
<dbReference type="InterPro" id="IPR036282">
    <property type="entry name" value="Glutathione-S-Trfase_C_sf"/>
</dbReference>
<accession>A0A368DQ27</accession>
<keyword evidence="2" id="KW-0808">Transferase</keyword>
<dbReference type="PANTHER" id="PTHR43968">
    <property type="match status" value="1"/>
</dbReference>
<dbReference type="GO" id="GO:0005737">
    <property type="term" value="C:cytoplasm"/>
    <property type="evidence" value="ECO:0007669"/>
    <property type="project" value="TreeGrafter"/>
</dbReference>
<reference evidence="2 3" key="1">
    <citation type="journal article" date="2018" name="Microbiome">
        <title>Fine metagenomic profile of the Mediterranean stratified and mixed water columns revealed by assembly and recruitment.</title>
        <authorList>
            <person name="Haro-Moreno J.M."/>
            <person name="Lopez-Perez M."/>
            <person name="De La Torre J.R."/>
            <person name="Picazo A."/>
            <person name="Camacho A."/>
            <person name="Rodriguez-Valera F."/>
        </authorList>
    </citation>
    <scope>NUCLEOTIDE SEQUENCE [LARGE SCALE GENOMIC DNA]</scope>
    <source>
        <strain evidence="2">MED-G57</strain>
    </source>
</reference>
<dbReference type="InterPro" id="IPR050983">
    <property type="entry name" value="GST_Omega/HSP26"/>
</dbReference>
<dbReference type="AlphaFoldDB" id="A0A368DQ27"/>